<keyword evidence="1" id="KW-0812">Transmembrane</keyword>
<evidence type="ECO:0000313" key="3">
    <source>
        <dbReference type="Proteomes" id="UP000054359"/>
    </source>
</evidence>
<dbReference type="Proteomes" id="UP000054359">
    <property type="component" value="Unassembled WGS sequence"/>
</dbReference>
<feature type="transmembrane region" description="Helical" evidence="1">
    <location>
        <begin position="16"/>
        <end position="36"/>
    </location>
</feature>
<evidence type="ECO:0000256" key="1">
    <source>
        <dbReference type="SAM" id="Phobius"/>
    </source>
</evidence>
<keyword evidence="1" id="KW-1133">Transmembrane helix</keyword>
<dbReference type="OrthoDB" id="6157510at2759"/>
<dbReference type="EMBL" id="KK120452">
    <property type="protein sequence ID" value="KFM78331.1"/>
    <property type="molecule type" value="Genomic_DNA"/>
</dbReference>
<keyword evidence="1" id="KW-0472">Membrane</keyword>
<feature type="transmembrane region" description="Helical" evidence="1">
    <location>
        <begin position="57"/>
        <end position="79"/>
    </location>
</feature>
<dbReference type="PANTHER" id="PTHR33444:SF2">
    <property type="entry name" value="MARVEL DOMAIN-CONTAINING PROTEIN"/>
    <property type="match status" value="1"/>
</dbReference>
<reference evidence="2 3" key="1">
    <citation type="submission" date="2013-11" db="EMBL/GenBank/DDBJ databases">
        <title>Genome sequencing of Stegodyphus mimosarum.</title>
        <authorList>
            <person name="Bechsgaard J."/>
        </authorList>
    </citation>
    <scope>NUCLEOTIDE SEQUENCE [LARGE SCALE GENOMIC DNA]</scope>
</reference>
<dbReference type="OMA" id="HIAQLIM"/>
<name>A0A087ULU2_STEMI</name>
<protein>
    <submittedName>
        <fullName evidence="2">Uncharacterized protein</fullName>
    </submittedName>
</protein>
<organism evidence="2 3">
    <name type="scientific">Stegodyphus mimosarum</name>
    <name type="common">African social velvet spider</name>
    <dbReference type="NCBI Taxonomy" id="407821"/>
    <lineage>
        <taxon>Eukaryota</taxon>
        <taxon>Metazoa</taxon>
        <taxon>Ecdysozoa</taxon>
        <taxon>Arthropoda</taxon>
        <taxon>Chelicerata</taxon>
        <taxon>Arachnida</taxon>
        <taxon>Araneae</taxon>
        <taxon>Araneomorphae</taxon>
        <taxon>Entelegynae</taxon>
        <taxon>Eresoidea</taxon>
        <taxon>Eresidae</taxon>
        <taxon>Stegodyphus</taxon>
    </lineage>
</organism>
<feature type="transmembrane region" description="Helical" evidence="1">
    <location>
        <begin position="99"/>
        <end position="124"/>
    </location>
</feature>
<keyword evidence="3" id="KW-1185">Reference proteome</keyword>
<gene>
    <name evidence="2" type="ORF">X975_18212</name>
</gene>
<feature type="non-terminal residue" evidence="2">
    <location>
        <position position="136"/>
    </location>
</feature>
<proteinExistence type="predicted"/>
<dbReference type="InterPro" id="IPR040350">
    <property type="entry name" value="TMEM272"/>
</dbReference>
<dbReference type="STRING" id="407821.A0A087ULU2"/>
<evidence type="ECO:0000313" key="2">
    <source>
        <dbReference type="EMBL" id="KFM78331.1"/>
    </source>
</evidence>
<dbReference type="AlphaFoldDB" id="A0A087ULU2"/>
<dbReference type="PANTHER" id="PTHR33444">
    <property type="entry name" value="SI:DKEY-19B23.12-RELATED"/>
    <property type="match status" value="1"/>
</dbReference>
<sequence>MVAIGSVFMYSCPAEIMIPVFLVVGGSAFLFSVVLLRKLSKLAKQSESDEICYKKSFLVALIGQLGWFVAGCYWIYGAYEPDYYNEDSSQYCHKTLYQFSFWLLNSIFLTFSLFAVLFSVYIVFGREQAHDIGTKV</sequence>
<accession>A0A087ULU2</accession>